<reference evidence="3 4" key="1">
    <citation type="submission" date="2023-08" db="EMBL/GenBank/DDBJ databases">
        <title>Mesonia sp. MT50, isolated from deep-sea sediment of the Mariana Trench.</title>
        <authorList>
            <person name="Fu H."/>
        </authorList>
    </citation>
    <scope>NUCLEOTIDE SEQUENCE [LARGE SCALE GENOMIC DNA]</scope>
    <source>
        <strain evidence="3 4">MT50</strain>
    </source>
</reference>
<keyword evidence="1" id="KW-0812">Transmembrane</keyword>
<dbReference type="CDD" id="cd10917">
    <property type="entry name" value="CE4_NodB_like_6s_7s"/>
    <property type="match status" value="1"/>
</dbReference>
<dbReference type="SUPFAM" id="SSF88713">
    <property type="entry name" value="Glycoside hydrolase/deacetylase"/>
    <property type="match status" value="1"/>
</dbReference>
<keyword evidence="3" id="KW-0378">Hydrolase</keyword>
<feature type="transmembrane region" description="Helical" evidence="1">
    <location>
        <begin position="29"/>
        <end position="50"/>
    </location>
</feature>
<comment type="caution">
    <text evidence="3">The sequence shown here is derived from an EMBL/GenBank/DDBJ whole genome shotgun (WGS) entry which is preliminary data.</text>
</comment>
<keyword evidence="1" id="KW-0472">Membrane</keyword>
<dbReference type="Gene3D" id="3.20.20.370">
    <property type="entry name" value="Glycoside hydrolase/deacetylase"/>
    <property type="match status" value="1"/>
</dbReference>
<organism evidence="3 4">
    <name type="scientific">Mesonia profundi</name>
    <dbReference type="NCBI Taxonomy" id="3070998"/>
    <lineage>
        <taxon>Bacteria</taxon>
        <taxon>Pseudomonadati</taxon>
        <taxon>Bacteroidota</taxon>
        <taxon>Flavobacteriia</taxon>
        <taxon>Flavobacteriales</taxon>
        <taxon>Flavobacteriaceae</taxon>
        <taxon>Mesonia</taxon>
    </lineage>
</organism>
<dbReference type="Proteomes" id="UP001230915">
    <property type="component" value="Unassembled WGS sequence"/>
</dbReference>
<dbReference type="EMBL" id="JAVHUL010000014">
    <property type="protein sequence ID" value="MDQ7917304.1"/>
    <property type="molecule type" value="Genomic_DNA"/>
</dbReference>
<sequence length="256" mass="29292">MLKFKTVNIIFFLLGILVLVGMTKAMLPIYAILILVGVWMLVTFIGATNIKMNYFFKSWHAEENNFNQIALTFDDGPNPNSLQILEILKKHQVKATFFCIGHRVDKHPNIAKKIIEEGHTIGNHTYSHAQNMGFFSSKTMLREIESCNNAITAATGKTPFFYRPPFGISNPKIKKAIQITEMQPIGWSVRSFDALLTSKDLIYKNIIRQVKSGDVILLHDDRVLTQEVLERLLIFLKEKNYNLVTIDQLFKSHAYS</sequence>
<dbReference type="PANTHER" id="PTHR10587">
    <property type="entry name" value="GLYCOSYL TRANSFERASE-RELATED"/>
    <property type="match status" value="1"/>
</dbReference>
<keyword evidence="1" id="KW-1133">Transmembrane helix</keyword>
<feature type="domain" description="NodB homology" evidence="2">
    <location>
        <begin position="67"/>
        <end position="244"/>
    </location>
</feature>
<evidence type="ECO:0000313" key="4">
    <source>
        <dbReference type="Proteomes" id="UP001230915"/>
    </source>
</evidence>
<evidence type="ECO:0000256" key="1">
    <source>
        <dbReference type="SAM" id="Phobius"/>
    </source>
</evidence>
<dbReference type="InterPro" id="IPR002509">
    <property type="entry name" value="NODB_dom"/>
</dbReference>
<dbReference type="InterPro" id="IPR011330">
    <property type="entry name" value="Glyco_hydro/deAcase_b/a-brl"/>
</dbReference>
<proteinExistence type="predicted"/>
<evidence type="ECO:0000259" key="2">
    <source>
        <dbReference type="PROSITE" id="PS51677"/>
    </source>
</evidence>
<dbReference type="Pfam" id="PF01522">
    <property type="entry name" value="Polysacc_deac_1"/>
    <property type="match status" value="1"/>
</dbReference>
<keyword evidence="4" id="KW-1185">Reference proteome</keyword>
<evidence type="ECO:0000313" key="3">
    <source>
        <dbReference type="EMBL" id="MDQ7917304.1"/>
    </source>
</evidence>
<gene>
    <name evidence="3" type="ORF">RBU60_06925</name>
</gene>
<dbReference type="EC" id="3.-.-.-" evidence="3"/>
<protein>
    <submittedName>
        <fullName evidence="3">Polysaccharide deacetylase family protein</fullName>
        <ecNumber evidence="3">3.-.-.-</ecNumber>
    </submittedName>
</protein>
<dbReference type="RefSeq" id="WP_308864015.1">
    <property type="nucleotide sequence ID" value="NZ_JAVHUL010000014.1"/>
</dbReference>
<accession>A0ABU1A368</accession>
<feature type="transmembrane region" description="Helical" evidence="1">
    <location>
        <begin position="7"/>
        <end position="23"/>
    </location>
</feature>
<name>A0ABU1A368_9FLAO</name>
<dbReference type="InterPro" id="IPR050248">
    <property type="entry name" value="Polysacc_deacetylase_ArnD"/>
</dbReference>
<dbReference type="PROSITE" id="PS51677">
    <property type="entry name" value="NODB"/>
    <property type="match status" value="1"/>
</dbReference>
<dbReference type="GO" id="GO:0016787">
    <property type="term" value="F:hydrolase activity"/>
    <property type="evidence" value="ECO:0007669"/>
    <property type="project" value="UniProtKB-KW"/>
</dbReference>